<name>A0A367LET7_9HYPO</name>
<dbReference type="GO" id="GO:0005507">
    <property type="term" value="F:copper ion binding"/>
    <property type="evidence" value="ECO:0007669"/>
    <property type="project" value="InterPro"/>
</dbReference>
<comment type="caution">
    <text evidence="6">The sequence shown here is derived from an EMBL/GenBank/DDBJ whole genome shotgun (WGS) entry which is preliminary data.</text>
</comment>
<feature type="domain" description="Superoxide dismutase copper/zinc binding" evidence="5">
    <location>
        <begin position="10"/>
        <end position="140"/>
    </location>
</feature>
<dbReference type="InterPro" id="IPR001424">
    <property type="entry name" value="SOD_Cu_Zn_dom"/>
</dbReference>
<gene>
    <name evidence="6" type="ORF">L249_0938</name>
</gene>
<evidence type="ECO:0000256" key="3">
    <source>
        <dbReference type="ARBA" id="ARBA00022490"/>
    </source>
</evidence>
<feature type="non-terminal residue" evidence="6">
    <location>
        <position position="140"/>
    </location>
</feature>
<dbReference type="STRING" id="1330021.A0A367LET7"/>
<dbReference type="GO" id="GO:0006801">
    <property type="term" value="P:superoxide metabolic process"/>
    <property type="evidence" value="ECO:0007669"/>
    <property type="project" value="InterPro"/>
</dbReference>
<proteinExistence type="predicted"/>
<dbReference type="Pfam" id="PF00080">
    <property type="entry name" value="Sod_Cu"/>
    <property type="match status" value="1"/>
</dbReference>
<sequence length="140" mass="14896">PASIIHGIAVGSVTFTQEGDKVHVTGIIQGLSPGLHGFHIHEKNDTSQMCAKAGSHFNPFKQNHGAPTDRVRHVGDLGNIEAGRDGVAHVSIYDSVISLTDPTRNIVNLSVVVHRSEDDYGRGNQKDSLTTGHAGDRIGC</sequence>
<feature type="region of interest" description="Disordered" evidence="4">
    <location>
        <begin position="118"/>
        <end position="140"/>
    </location>
</feature>
<feature type="non-terminal residue" evidence="6">
    <location>
        <position position="1"/>
    </location>
</feature>
<keyword evidence="3" id="KW-0963">Cytoplasm</keyword>
<comment type="function">
    <text evidence="1">Destroys radicals which are normally produced within the cells and which are toxic to biological systems.</text>
</comment>
<comment type="subcellular location">
    <subcellularLocation>
        <location evidence="2">Cytoplasm</location>
    </subcellularLocation>
</comment>
<reference evidence="6 7" key="1">
    <citation type="journal article" date="2015" name="BMC Genomics">
        <title>Insights from the genome of Ophiocordyceps polyrhachis-furcata to pathogenicity and host specificity in insect fungi.</title>
        <authorList>
            <person name="Wichadakul D."/>
            <person name="Kobmoo N."/>
            <person name="Ingsriswang S."/>
            <person name="Tangphatsornruang S."/>
            <person name="Chantasingh D."/>
            <person name="Luangsa-ard J.J."/>
            <person name="Eurwilaichitr L."/>
        </authorList>
    </citation>
    <scope>NUCLEOTIDE SEQUENCE [LARGE SCALE GENOMIC DNA]</scope>
    <source>
        <strain evidence="6 7">BCC 54312</strain>
    </source>
</reference>
<dbReference type="Proteomes" id="UP000253664">
    <property type="component" value="Unassembled WGS sequence"/>
</dbReference>
<dbReference type="AlphaFoldDB" id="A0A367LET7"/>
<dbReference type="InterPro" id="IPR024134">
    <property type="entry name" value="SOD_Cu/Zn_/chaperone"/>
</dbReference>
<dbReference type="EMBL" id="LKCN02000007">
    <property type="protein sequence ID" value="RCI12931.1"/>
    <property type="molecule type" value="Genomic_DNA"/>
</dbReference>
<organism evidence="6 7">
    <name type="scientific">Ophiocordyceps polyrhachis-furcata BCC 54312</name>
    <dbReference type="NCBI Taxonomy" id="1330021"/>
    <lineage>
        <taxon>Eukaryota</taxon>
        <taxon>Fungi</taxon>
        <taxon>Dikarya</taxon>
        <taxon>Ascomycota</taxon>
        <taxon>Pezizomycotina</taxon>
        <taxon>Sordariomycetes</taxon>
        <taxon>Hypocreomycetidae</taxon>
        <taxon>Hypocreales</taxon>
        <taxon>Ophiocordycipitaceae</taxon>
        <taxon>Ophiocordyceps</taxon>
    </lineage>
</organism>
<accession>A0A367LET7</accession>
<evidence type="ECO:0000256" key="4">
    <source>
        <dbReference type="SAM" id="MobiDB-lite"/>
    </source>
</evidence>
<dbReference type="PANTHER" id="PTHR10003">
    <property type="entry name" value="SUPEROXIDE DISMUTASE CU-ZN -RELATED"/>
    <property type="match status" value="1"/>
</dbReference>
<dbReference type="CDD" id="cd00305">
    <property type="entry name" value="Cu-Zn_Superoxide_Dismutase"/>
    <property type="match status" value="1"/>
</dbReference>
<protein>
    <recommendedName>
        <fullName evidence="5">Superoxide dismutase copper/zinc binding domain-containing protein</fullName>
    </recommendedName>
</protein>
<evidence type="ECO:0000313" key="6">
    <source>
        <dbReference type="EMBL" id="RCI12931.1"/>
    </source>
</evidence>
<dbReference type="OrthoDB" id="2015551at2759"/>
<evidence type="ECO:0000256" key="1">
    <source>
        <dbReference type="ARBA" id="ARBA00003917"/>
    </source>
</evidence>
<evidence type="ECO:0000313" key="7">
    <source>
        <dbReference type="Proteomes" id="UP000253664"/>
    </source>
</evidence>
<evidence type="ECO:0000256" key="2">
    <source>
        <dbReference type="ARBA" id="ARBA00004496"/>
    </source>
</evidence>
<dbReference type="SUPFAM" id="SSF49329">
    <property type="entry name" value="Cu,Zn superoxide dismutase-like"/>
    <property type="match status" value="1"/>
</dbReference>
<dbReference type="GO" id="GO:0005737">
    <property type="term" value="C:cytoplasm"/>
    <property type="evidence" value="ECO:0007669"/>
    <property type="project" value="UniProtKB-SubCell"/>
</dbReference>
<dbReference type="InterPro" id="IPR036423">
    <property type="entry name" value="SOD-like_Cu/Zn_dom_sf"/>
</dbReference>
<evidence type="ECO:0000259" key="5">
    <source>
        <dbReference type="Pfam" id="PF00080"/>
    </source>
</evidence>
<dbReference type="PRINTS" id="PR00068">
    <property type="entry name" value="CUZNDISMTASE"/>
</dbReference>
<dbReference type="Gene3D" id="2.60.40.200">
    <property type="entry name" value="Superoxide dismutase, copper/zinc binding domain"/>
    <property type="match status" value="1"/>
</dbReference>
<keyword evidence="7" id="KW-1185">Reference proteome</keyword>